<dbReference type="STRING" id="112090.W4H0C1"/>
<feature type="region of interest" description="Disordered" evidence="1">
    <location>
        <begin position="1"/>
        <end position="30"/>
    </location>
</feature>
<feature type="domain" description="Protein kinase" evidence="2">
    <location>
        <begin position="1"/>
        <end position="220"/>
    </location>
</feature>
<proteinExistence type="predicted"/>
<dbReference type="OrthoDB" id="4062651at2759"/>
<dbReference type="InterPro" id="IPR000719">
    <property type="entry name" value="Prot_kinase_dom"/>
</dbReference>
<organism evidence="3">
    <name type="scientific">Aphanomyces astaci</name>
    <name type="common">Crayfish plague agent</name>
    <dbReference type="NCBI Taxonomy" id="112090"/>
    <lineage>
        <taxon>Eukaryota</taxon>
        <taxon>Sar</taxon>
        <taxon>Stramenopiles</taxon>
        <taxon>Oomycota</taxon>
        <taxon>Saprolegniomycetes</taxon>
        <taxon>Saprolegniales</taxon>
        <taxon>Verrucalvaceae</taxon>
        <taxon>Aphanomyces</taxon>
    </lineage>
</organism>
<dbReference type="AlphaFoldDB" id="W4H0C1"/>
<dbReference type="PROSITE" id="PS50011">
    <property type="entry name" value="PROTEIN_KINASE_DOM"/>
    <property type="match status" value="1"/>
</dbReference>
<dbReference type="GeneID" id="20805182"/>
<dbReference type="GO" id="GO:0004672">
    <property type="term" value="F:protein kinase activity"/>
    <property type="evidence" value="ECO:0007669"/>
    <property type="project" value="InterPro"/>
</dbReference>
<evidence type="ECO:0000313" key="3">
    <source>
        <dbReference type="EMBL" id="ETV85450.1"/>
    </source>
</evidence>
<name>W4H0C1_APHAT</name>
<feature type="region of interest" description="Disordered" evidence="1">
    <location>
        <begin position="192"/>
        <end position="220"/>
    </location>
</feature>
<dbReference type="InterPro" id="IPR011009">
    <property type="entry name" value="Kinase-like_dom_sf"/>
</dbReference>
<protein>
    <recommendedName>
        <fullName evidence="2">Protein kinase domain-containing protein</fullName>
    </recommendedName>
</protein>
<dbReference type="EMBL" id="KI913118">
    <property type="protein sequence ID" value="ETV85450.1"/>
    <property type="molecule type" value="Genomic_DNA"/>
</dbReference>
<dbReference type="VEuPathDB" id="FungiDB:H257_03186"/>
<accession>W4H0C1</accession>
<dbReference type="Gene3D" id="1.10.510.10">
    <property type="entry name" value="Transferase(Phosphotransferase) domain 1"/>
    <property type="match status" value="1"/>
</dbReference>
<evidence type="ECO:0000259" key="2">
    <source>
        <dbReference type="PROSITE" id="PS50011"/>
    </source>
</evidence>
<dbReference type="GO" id="GO:0005524">
    <property type="term" value="F:ATP binding"/>
    <property type="evidence" value="ECO:0007669"/>
    <property type="project" value="InterPro"/>
</dbReference>
<reference evidence="3" key="1">
    <citation type="submission" date="2013-12" db="EMBL/GenBank/DDBJ databases">
        <title>The Genome Sequence of Aphanomyces astaci APO3.</title>
        <authorList>
            <consortium name="The Broad Institute Genomics Platform"/>
            <person name="Russ C."/>
            <person name="Tyler B."/>
            <person name="van West P."/>
            <person name="Dieguez-Uribeondo J."/>
            <person name="Young S.K."/>
            <person name="Zeng Q."/>
            <person name="Gargeya S."/>
            <person name="Fitzgerald M."/>
            <person name="Abouelleil A."/>
            <person name="Alvarado L."/>
            <person name="Chapman S.B."/>
            <person name="Gainer-Dewar J."/>
            <person name="Goldberg J."/>
            <person name="Griggs A."/>
            <person name="Gujja S."/>
            <person name="Hansen M."/>
            <person name="Howarth C."/>
            <person name="Imamovic A."/>
            <person name="Ireland A."/>
            <person name="Larimer J."/>
            <person name="McCowan C."/>
            <person name="Murphy C."/>
            <person name="Pearson M."/>
            <person name="Poon T.W."/>
            <person name="Priest M."/>
            <person name="Roberts A."/>
            <person name="Saif S."/>
            <person name="Shea T."/>
            <person name="Sykes S."/>
            <person name="Wortman J."/>
            <person name="Nusbaum C."/>
            <person name="Birren B."/>
        </authorList>
    </citation>
    <scope>NUCLEOTIDE SEQUENCE [LARGE SCALE GENOMIC DNA]</scope>
    <source>
        <strain evidence="3">APO3</strain>
    </source>
</reference>
<evidence type="ECO:0000256" key="1">
    <source>
        <dbReference type="SAM" id="MobiDB-lite"/>
    </source>
</evidence>
<dbReference type="RefSeq" id="XP_009825468.1">
    <property type="nucleotide sequence ID" value="XM_009827166.1"/>
</dbReference>
<gene>
    <name evidence="3" type="ORF">H257_03186</name>
</gene>
<sequence>MTAHDSPAWNTRSSQTSHRHTRKATTDTLREKQHPVASYLVIQFEMVSSFFPQCMTVFGLACCEIADSMVLIVVLPLGNMIDFSSLRLEAVVAQGATAVVQRVPREHPSILGYQYGQPCLASDGLLKLSDFGPRSDDTMTIVGSVDFVAPEMILGGNSKSAVYGTPADVYSMTIALWHILLGVPPWPSTAAARPVGPAASGVGAETLRPPPSRHYGQDGA</sequence>
<dbReference type="Pfam" id="PF00069">
    <property type="entry name" value="Pkinase"/>
    <property type="match status" value="1"/>
</dbReference>
<dbReference type="SUPFAM" id="SSF56112">
    <property type="entry name" value="Protein kinase-like (PK-like)"/>
    <property type="match status" value="1"/>
</dbReference>